<dbReference type="PRINTS" id="PR00344">
    <property type="entry name" value="BCTRLSENSOR"/>
</dbReference>
<feature type="modified residue" description="4-aspartylphosphate" evidence="4">
    <location>
        <position position="1307"/>
    </location>
</feature>
<evidence type="ECO:0000256" key="3">
    <source>
        <dbReference type="ARBA" id="ARBA00022553"/>
    </source>
</evidence>
<dbReference type="PANTHER" id="PTHR43719">
    <property type="entry name" value="TWO-COMPONENT HISTIDINE KINASE"/>
    <property type="match status" value="1"/>
</dbReference>
<dbReference type="InterPro" id="IPR004358">
    <property type="entry name" value="Sig_transdc_His_kin-like_C"/>
</dbReference>
<dbReference type="Gene3D" id="3.40.50.2300">
    <property type="match status" value="1"/>
</dbReference>
<dbReference type="Proteomes" id="UP000825935">
    <property type="component" value="Chromosome 13"/>
</dbReference>
<name>A0A8T2THF0_CERRI</name>
<dbReference type="Gene3D" id="3.30.565.10">
    <property type="entry name" value="Histidine kinase-like ATPase, C-terminal domain"/>
    <property type="match status" value="1"/>
</dbReference>
<evidence type="ECO:0000313" key="9">
    <source>
        <dbReference type="Proteomes" id="UP000825935"/>
    </source>
</evidence>
<keyword evidence="5" id="KW-0812">Transmembrane</keyword>
<dbReference type="Pfam" id="PF00512">
    <property type="entry name" value="HisKA"/>
    <property type="match status" value="1"/>
</dbReference>
<comment type="catalytic activity">
    <reaction evidence="1">
        <text>ATP + protein L-histidine = ADP + protein N-phospho-L-histidine.</text>
        <dbReference type="EC" id="2.7.13.3"/>
    </reaction>
</comment>
<dbReference type="PROSITE" id="PS50109">
    <property type="entry name" value="HIS_KIN"/>
    <property type="match status" value="1"/>
</dbReference>
<feature type="transmembrane region" description="Helical" evidence="5">
    <location>
        <begin position="487"/>
        <end position="510"/>
    </location>
</feature>
<dbReference type="InterPro" id="IPR005467">
    <property type="entry name" value="His_kinase_dom"/>
</dbReference>
<comment type="caution">
    <text evidence="8">The sequence shown here is derived from an EMBL/GenBank/DDBJ whole genome shotgun (WGS) entry which is preliminary data.</text>
</comment>
<dbReference type="SUPFAM" id="SSF55874">
    <property type="entry name" value="ATPase domain of HSP90 chaperone/DNA topoisomerase II/histidine kinase"/>
    <property type="match status" value="1"/>
</dbReference>
<dbReference type="InterPro" id="IPR003594">
    <property type="entry name" value="HATPase_dom"/>
</dbReference>
<evidence type="ECO:0000313" key="8">
    <source>
        <dbReference type="EMBL" id="KAH7422042.1"/>
    </source>
</evidence>
<dbReference type="OrthoDB" id="60033at2759"/>
<evidence type="ECO:0000259" key="6">
    <source>
        <dbReference type="PROSITE" id="PS50109"/>
    </source>
</evidence>
<dbReference type="InterPro" id="IPR050956">
    <property type="entry name" value="2C_system_His_kinase"/>
</dbReference>
<evidence type="ECO:0000256" key="2">
    <source>
        <dbReference type="ARBA" id="ARBA00012438"/>
    </source>
</evidence>
<dbReference type="EC" id="2.7.13.3" evidence="2"/>
<evidence type="ECO:0000259" key="7">
    <source>
        <dbReference type="PROSITE" id="PS50110"/>
    </source>
</evidence>
<dbReference type="Gene3D" id="1.10.287.130">
    <property type="match status" value="1"/>
</dbReference>
<dbReference type="PANTHER" id="PTHR43719:SF75">
    <property type="entry name" value="HISTIDINE KINASE CKI1"/>
    <property type="match status" value="1"/>
</dbReference>
<dbReference type="CDD" id="cd00082">
    <property type="entry name" value="HisKA"/>
    <property type="match status" value="1"/>
</dbReference>
<dbReference type="OMA" id="LRCTTTM"/>
<gene>
    <name evidence="8" type="ORF">KP509_13G087900</name>
</gene>
<reference evidence="8" key="1">
    <citation type="submission" date="2021-08" db="EMBL/GenBank/DDBJ databases">
        <title>WGS assembly of Ceratopteris richardii.</title>
        <authorList>
            <person name="Marchant D.B."/>
            <person name="Chen G."/>
            <person name="Jenkins J."/>
            <person name="Shu S."/>
            <person name="Leebens-Mack J."/>
            <person name="Grimwood J."/>
            <person name="Schmutz J."/>
            <person name="Soltis P."/>
            <person name="Soltis D."/>
            <person name="Chen Z.-H."/>
        </authorList>
    </citation>
    <scope>NUCLEOTIDE SEQUENCE</scope>
    <source>
        <strain evidence="8">Whitten #5841</strain>
        <tissue evidence="8">Leaf</tissue>
    </source>
</reference>
<dbReference type="GO" id="GO:0000155">
    <property type="term" value="F:phosphorelay sensor kinase activity"/>
    <property type="evidence" value="ECO:0007669"/>
    <property type="project" value="InterPro"/>
</dbReference>
<dbReference type="InterPro" id="IPR001789">
    <property type="entry name" value="Sig_transdc_resp-reg_receiver"/>
</dbReference>
<accession>A0A8T2THF0</accession>
<dbReference type="SMART" id="SM00388">
    <property type="entry name" value="HisKA"/>
    <property type="match status" value="1"/>
</dbReference>
<dbReference type="InterPro" id="IPR036890">
    <property type="entry name" value="HATPase_C_sf"/>
</dbReference>
<dbReference type="SUPFAM" id="SSF47384">
    <property type="entry name" value="Homodimeric domain of signal transducing histidine kinase"/>
    <property type="match status" value="1"/>
</dbReference>
<keyword evidence="9" id="KW-1185">Reference proteome</keyword>
<protein>
    <recommendedName>
        <fullName evidence="2">histidine kinase</fullName>
        <ecNumber evidence="2">2.7.13.3</ecNumber>
    </recommendedName>
</protein>
<dbReference type="InterPro" id="IPR011006">
    <property type="entry name" value="CheY-like_superfamily"/>
</dbReference>
<organism evidence="8 9">
    <name type="scientific">Ceratopteris richardii</name>
    <name type="common">Triangle waterfern</name>
    <dbReference type="NCBI Taxonomy" id="49495"/>
    <lineage>
        <taxon>Eukaryota</taxon>
        <taxon>Viridiplantae</taxon>
        <taxon>Streptophyta</taxon>
        <taxon>Embryophyta</taxon>
        <taxon>Tracheophyta</taxon>
        <taxon>Polypodiopsida</taxon>
        <taxon>Polypodiidae</taxon>
        <taxon>Polypodiales</taxon>
        <taxon>Pteridineae</taxon>
        <taxon>Pteridaceae</taxon>
        <taxon>Parkerioideae</taxon>
        <taxon>Ceratopteris</taxon>
    </lineage>
</organism>
<sequence length="1384" mass="154114">MDGEFYDGSLVGKQHSCCPTFLNGLPRRTGLHSDPRAGSGSGVPCESHVVLDMPWDPGFSGIIERRSERKVRIEGEEDEGSHIGWNHCFGLRESMKCQKTNASSHYFCGVICSPLLTSRLALTVLLAVLLVVMTVLTWIFASSNVQHSVNSVATDFRRELLLRTGDALHDAFEVSSESSGSLAAFLNSLNALSQSPFRNLNDQVRPTLFLIFSALGRKAQVSFYGKNGVFLTYGADTSGTFFMYANASYLLPSSEDSRVSRFEIPWKQGEDLATSRPWYKWYRQGIDEISGVPVGDSVSITPFAYWEADSMRNSLNGQYSSTISTPIVGSSGEILYTYLSPVHQSSLAAPFGVVSVGMSMRSLGSRLDLYNPLGGAIYLTKTDGRLVAQSGGFVQENIDLPNITQGLSFAAQSNNIIVAAAAEYLHSHLPDIITLQNDSFAANVDLRGTRYMIDSLPIHLSEETLVYVVVIPHNYIWNATEKRSHTMLAVLVALATCMGLVGCFFVVLLTKGVSNEMRLRAALIRQLEETKSAETRSSHKSLVFANMSHDLRTPLAAILGLIDLCLSDVMECSELETNLLQMKSCASNLLGILNTILDMSKIEAGKMSLQESEFDIVNALEEVVDTFAVLGFKKGVEVALDLSDGSVEKIPCVIGDVGRVKQIMANLLSNGVKFTSEGHVILKAWVKPLSVSTERHPFNYKGRFLSWPWSQLLKSPSRNKEFCKLINRLSEHANAHHDYVQIEFEVDDTGRGIPKERWKSVFENFVQIEASGPRNYDGTGLGLGIVRSMVRLMGGDISIIDKDEPGEPGTRFHFNLIFKCHKQKLASGDEKFPKQDILLEDRSSLEATFGINSTSASSCWRIDPSSIPGVLADSGFMSPLAMEGVHVLLAMQGQGSRKIAKRWMERRGLQVWTISDWEEFAPTVEQIKQEILSESLHHSGKIEPLSPEGHIYDSWIDDFDTKSVGRSRTNIDTSFHQPPPSGAGSPMHVVPMHVLNVNRTRAYLLVIMDITMFPSVSEGLCVDMEDILQEAEKQIPYRIVWLVNPNTPSFDIQFLRNQRNICSLILHKPLYASRLQRVWQLLEELVGNRMEEYKSEVPFMSPQQGHDILHLDASNTLYTSLSCMNTFRGKISPKSKIYVHNSKSSESDHHADIGTLSRLRVEVGQQDDSCYHITENCPTLKVDQGRQLSIETSMEQPKLQSTPDRKFLKTRRQNKAISSDFQHNLSSMHILVAEDNLILQRLTKTQLVRLGATVECVDNGAEAVRLVIEGLSRNIVCTSHNEAIQEGEHMDSSNAKKYRSFDLVVMDCEMPVLNGYEATQRIRSEESRYGIRTPVIALTAHAMAQDEKKCIEAGMDFYLTKPLAMDALCDVVNKIVRARKSEHN</sequence>
<keyword evidence="5" id="KW-1133">Transmembrane helix</keyword>
<dbReference type="CDD" id="cd17546">
    <property type="entry name" value="REC_hyHK_CKI1_RcsC-like"/>
    <property type="match status" value="1"/>
</dbReference>
<dbReference type="EMBL" id="CM035418">
    <property type="protein sequence ID" value="KAH7422042.1"/>
    <property type="molecule type" value="Genomic_DNA"/>
</dbReference>
<dbReference type="Pfam" id="PF02518">
    <property type="entry name" value="HATPase_c"/>
    <property type="match status" value="1"/>
</dbReference>
<proteinExistence type="predicted"/>
<dbReference type="InterPro" id="IPR036097">
    <property type="entry name" value="HisK_dim/P_sf"/>
</dbReference>
<evidence type="ECO:0000256" key="1">
    <source>
        <dbReference type="ARBA" id="ARBA00000085"/>
    </source>
</evidence>
<evidence type="ECO:0000256" key="5">
    <source>
        <dbReference type="SAM" id="Phobius"/>
    </source>
</evidence>
<dbReference type="InterPro" id="IPR003661">
    <property type="entry name" value="HisK_dim/P_dom"/>
</dbReference>
<dbReference type="Pfam" id="PF00072">
    <property type="entry name" value="Response_reg"/>
    <property type="match status" value="1"/>
</dbReference>
<dbReference type="SMART" id="SM00387">
    <property type="entry name" value="HATPase_c"/>
    <property type="match status" value="1"/>
</dbReference>
<feature type="domain" description="Response regulatory" evidence="7">
    <location>
        <begin position="1229"/>
        <end position="1376"/>
    </location>
</feature>
<feature type="transmembrane region" description="Helical" evidence="5">
    <location>
        <begin position="120"/>
        <end position="141"/>
    </location>
</feature>
<dbReference type="PROSITE" id="PS50110">
    <property type="entry name" value="RESPONSE_REGULATORY"/>
    <property type="match status" value="1"/>
</dbReference>
<dbReference type="SUPFAM" id="SSF52172">
    <property type="entry name" value="CheY-like"/>
    <property type="match status" value="1"/>
</dbReference>
<keyword evidence="5" id="KW-0472">Membrane</keyword>
<feature type="domain" description="Histidine kinase" evidence="6">
    <location>
        <begin position="546"/>
        <end position="820"/>
    </location>
</feature>
<evidence type="ECO:0000256" key="4">
    <source>
        <dbReference type="PROSITE-ProRule" id="PRU00169"/>
    </source>
</evidence>
<keyword evidence="3 4" id="KW-0597">Phosphoprotein</keyword>
<dbReference type="SMART" id="SM00448">
    <property type="entry name" value="REC"/>
    <property type="match status" value="1"/>
</dbReference>